<protein>
    <submittedName>
        <fullName evidence="7">Uncharacterized protein</fullName>
    </submittedName>
</protein>
<dbReference type="InterPro" id="IPR020067">
    <property type="entry name" value="Frizzled_dom"/>
</dbReference>
<dbReference type="CDD" id="cd07066">
    <property type="entry name" value="CRD_FZ"/>
    <property type="match status" value="1"/>
</dbReference>
<dbReference type="EMBL" id="JAODUO010000409">
    <property type="protein sequence ID" value="KAK2181138.1"/>
    <property type="molecule type" value="Genomic_DNA"/>
</dbReference>
<gene>
    <name evidence="7" type="ORF">NP493_409g02000</name>
</gene>
<evidence type="ECO:0000313" key="8">
    <source>
        <dbReference type="Proteomes" id="UP001209878"/>
    </source>
</evidence>
<comment type="caution">
    <text evidence="3">Lacks conserved residue(s) required for the propagation of feature annotation.</text>
</comment>
<keyword evidence="2" id="KW-0424">Laminin EGF-like domain</keyword>
<feature type="domain" description="Laminin N-terminal" evidence="6">
    <location>
        <begin position="121"/>
        <end position="356"/>
    </location>
</feature>
<dbReference type="InterPro" id="IPR036790">
    <property type="entry name" value="Frizzled_dom_sf"/>
</dbReference>
<evidence type="ECO:0000256" key="3">
    <source>
        <dbReference type="PROSITE-ProRule" id="PRU00090"/>
    </source>
</evidence>
<dbReference type="InterPro" id="IPR008979">
    <property type="entry name" value="Galactose-bd-like_sf"/>
</dbReference>
<feature type="region of interest" description="Disordered" evidence="4">
    <location>
        <begin position="293"/>
        <end position="316"/>
    </location>
</feature>
<feature type="domain" description="FZ" evidence="5">
    <location>
        <begin position="1"/>
        <end position="102"/>
    </location>
</feature>
<dbReference type="PROSITE" id="PS51117">
    <property type="entry name" value="LAMININ_NTER"/>
    <property type="match status" value="1"/>
</dbReference>
<evidence type="ECO:0000256" key="2">
    <source>
        <dbReference type="ARBA" id="ARBA00023292"/>
    </source>
</evidence>
<name>A0AAD9L2E3_RIDPI</name>
<keyword evidence="8" id="KW-1185">Reference proteome</keyword>
<evidence type="ECO:0000259" key="6">
    <source>
        <dbReference type="PROSITE" id="PS51117"/>
    </source>
</evidence>
<accession>A0AAD9L2E3</accession>
<proteinExistence type="predicted"/>
<dbReference type="Gene3D" id="2.60.120.260">
    <property type="entry name" value="Galactose-binding domain-like"/>
    <property type="match status" value="1"/>
</dbReference>
<evidence type="ECO:0000259" key="5">
    <source>
        <dbReference type="PROSITE" id="PS50038"/>
    </source>
</evidence>
<reference evidence="7" key="1">
    <citation type="journal article" date="2023" name="Mol. Biol. Evol.">
        <title>Third-Generation Sequencing Reveals the Adaptive Role of the Epigenome in Three Deep-Sea Polychaetes.</title>
        <authorList>
            <person name="Perez M."/>
            <person name="Aroh O."/>
            <person name="Sun Y."/>
            <person name="Lan Y."/>
            <person name="Juniper S.K."/>
            <person name="Young C.R."/>
            <person name="Angers B."/>
            <person name="Qian P.Y."/>
        </authorList>
    </citation>
    <scope>NUCLEOTIDE SEQUENCE</scope>
    <source>
        <strain evidence="7">R07B-5</strain>
    </source>
</reference>
<evidence type="ECO:0000256" key="4">
    <source>
        <dbReference type="SAM" id="MobiDB-lite"/>
    </source>
</evidence>
<dbReference type="PROSITE" id="PS50038">
    <property type="entry name" value="FZ"/>
    <property type="match status" value="1"/>
</dbReference>
<dbReference type="SUPFAM" id="SSF49785">
    <property type="entry name" value="Galactose-binding domain-like"/>
    <property type="match status" value="1"/>
</dbReference>
<dbReference type="AlphaFoldDB" id="A0AAD9L2E3"/>
<dbReference type="Proteomes" id="UP001209878">
    <property type="component" value="Unassembled WGS sequence"/>
</dbReference>
<evidence type="ECO:0000313" key="7">
    <source>
        <dbReference type="EMBL" id="KAK2181138.1"/>
    </source>
</evidence>
<dbReference type="InterPro" id="IPR008211">
    <property type="entry name" value="Laminin_N"/>
</dbReference>
<dbReference type="Gene3D" id="1.10.2000.10">
    <property type="entry name" value="Frizzled cysteine-rich domain"/>
    <property type="match status" value="1"/>
</dbReference>
<dbReference type="SUPFAM" id="SSF63501">
    <property type="entry name" value="Frizzled cysteine-rich domain"/>
    <property type="match status" value="1"/>
</dbReference>
<organism evidence="7 8">
    <name type="scientific">Ridgeia piscesae</name>
    <name type="common">Tubeworm</name>
    <dbReference type="NCBI Taxonomy" id="27915"/>
    <lineage>
        <taxon>Eukaryota</taxon>
        <taxon>Metazoa</taxon>
        <taxon>Spiralia</taxon>
        <taxon>Lophotrochozoa</taxon>
        <taxon>Annelida</taxon>
        <taxon>Polychaeta</taxon>
        <taxon>Sedentaria</taxon>
        <taxon>Canalipalpata</taxon>
        <taxon>Sabellida</taxon>
        <taxon>Siboglinidae</taxon>
        <taxon>Ridgeia</taxon>
    </lineage>
</organism>
<comment type="caution">
    <text evidence="7">The sequence shown here is derived from an EMBL/GenBank/DDBJ whole genome shotgun (WGS) entry which is preliminary data.</text>
</comment>
<evidence type="ECO:0000256" key="1">
    <source>
        <dbReference type="ARBA" id="ARBA00023157"/>
    </source>
</evidence>
<sequence>MPNNLGHRTQSVAYDQAVRTFLLGVGHETDGRQQTCQWNRDLVATFACTYYFPPCSANGTVLPPCRSLCTAVLDNWCEVVDRPAVDCGEFPDSEDRSVCVGAAYMSDVVLYRGEIRHGSYHERLLTDREIEAEYTGRLRRVRPLPECLCDAASTPALLSRGRYCGTDAVAKGTSSRLDQTHHEVEFVNDGDLSTAWASRRPSPNKIEIQINFRRPVEIWSIEIRLESQFPREGIVILTNRSGEFQKMQIMSAGCHRVWKMESDDELALPDSVNCQNISRLAGSLNMPPYSIKLDLRDGRPQNHPPPPSSRRRRGARSRLTLEEFLTSSAIRIGFYGQPFFSDRGSHIVREISVYTR</sequence>
<keyword evidence="1" id="KW-1015">Disulfide bond</keyword>